<protein>
    <submittedName>
        <fullName evidence="3">Uncharacterized protein</fullName>
    </submittedName>
</protein>
<evidence type="ECO:0000313" key="3">
    <source>
        <dbReference type="EMBL" id="MBK7424554.1"/>
    </source>
</evidence>
<keyword evidence="2" id="KW-0732">Signal</keyword>
<gene>
    <name evidence="3" type="ORF">IPJ48_16545</name>
</gene>
<evidence type="ECO:0000256" key="2">
    <source>
        <dbReference type="SAM" id="SignalP"/>
    </source>
</evidence>
<feature type="compositionally biased region" description="Polar residues" evidence="1">
    <location>
        <begin position="161"/>
        <end position="172"/>
    </location>
</feature>
<evidence type="ECO:0000256" key="1">
    <source>
        <dbReference type="SAM" id="MobiDB-lite"/>
    </source>
</evidence>
<accession>A0A9D7F9E0</accession>
<dbReference type="EMBL" id="JADJNC010000035">
    <property type="protein sequence ID" value="MBK7424554.1"/>
    <property type="molecule type" value="Genomic_DNA"/>
</dbReference>
<feature type="signal peptide" evidence="2">
    <location>
        <begin position="1"/>
        <end position="18"/>
    </location>
</feature>
<feature type="region of interest" description="Disordered" evidence="1">
    <location>
        <begin position="136"/>
        <end position="172"/>
    </location>
</feature>
<proteinExistence type="predicted"/>
<organism evidence="3 4">
    <name type="scientific">Candidatus Propionivibrio dominans</name>
    <dbReference type="NCBI Taxonomy" id="2954373"/>
    <lineage>
        <taxon>Bacteria</taxon>
        <taxon>Pseudomonadati</taxon>
        <taxon>Pseudomonadota</taxon>
        <taxon>Betaproteobacteria</taxon>
        <taxon>Rhodocyclales</taxon>
        <taxon>Rhodocyclaceae</taxon>
        <taxon>Propionivibrio</taxon>
    </lineage>
</organism>
<name>A0A9D7F9E0_9RHOO</name>
<dbReference type="Proteomes" id="UP000886602">
    <property type="component" value="Unassembled WGS sequence"/>
</dbReference>
<reference evidence="3" key="1">
    <citation type="submission" date="2020-10" db="EMBL/GenBank/DDBJ databases">
        <title>Connecting structure to function with the recovery of over 1000 high-quality activated sludge metagenome-assembled genomes encoding full-length rRNA genes using long-read sequencing.</title>
        <authorList>
            <person name="Singleton C.M."/>
            <person name="Petriglieri F."/>
            <person name="Kristensen J.M."/>
            <person name="Kirkegaard R.H."/>
            <person name="Michaelsen T.Y."/>
            <person name="Andersen M.H."/>
            <person name="Karst S.M."/>
            <person name="Dueholm M.S."/>
            <person name="Nielsen P.H."/>
            <person name="Albertsen M."/>
        </authorList>
    </citation>
    <scope>NUCLEOTIDE SEQUENCE</scope>
    <source>
        <strain evidence="3">EsbW_18-Q3-R4-48_MAXAC.044</strain>
    </source>
</reference>
<comment type="caution">
    <text evidence="3">The sequence shown here is derived from an EMBL/GenBank/DDBJ whole genome shotgun (WGS) entry which is preliminary data.</text>
</comment>
<sequence>MNFLAVLPLLGFSLVAQAASDLAWLQQNLKNQETVVQFSQGKIDGADYTAVVANRGNAKEDGPPVLAIFETRGEQRKLLTEIELGSGEETTVKIQHNSIYIRQDYAHHGIRFTQYQFKHIDREFKMVGIESQDMSLSDYGVPENERSRPVAQVGRCGQGAARTSSPHGENAG</sequence>
<dbReference type="AlphaFoldDB" id="A0A9D7F9E0"/>
<evidence type="ECO:0000313" key="4">
    <source>
        <dbReference type="Proteomes" id="UP000886602"/>
    </source>
</evidence>
<feature type="chain" id="PRO_5039347535" evidence="2">
    <location>
        <begin position="19"/>
        <end position="172"/>
    </location>
</feature>